<gene>
    <name evidence="2" type="ORF">BSZ32_09775</name>
</gene>
<proteinExistence type="predicted"/>
<dbReference type="RefSeq" id="WP_105043254.1">
    <property type="nucleotide sequence ID" value="NZ_MQWA01000001.1"/>
</dbReference>
<accession>A0A2S7U167</accession>
<dbReference type="InterPro" id="IPR000774">
    <property type="entry name" value="PPIase_FKBP_N"/>
</dbReference>
<dbReference type="OrthoDB" id="9814548at2"/>
<comment type="caution">
    <text evidence="2">The sequence shown here is derived from an EMBL/GenBank/DDBJ whole genome shotgun (WGS) entry which is preliminary data.</text>
</comment>
<dbReference type="GO" id="GO:0006457">
    <property type="term" value="P:protein folding"/>
    <property type="evidence" value="ECO:0007669"/>
    <property type="project" value="InterPro"/>
</dbReference>
<sequence>MEIQQALEIVSYKLGAKNGESALSDSVLIKQEIEQAIRDKSNDCLRKIDAKPYMMATKLVKAERLRLARVAGEAFLAKNASVGGVETTASGLQY</sequence>
<keyword evidence="3" id="KW-1185">Reference proteome</keyword>
<evidence type="ECO:0000313" key="3">
    <source>
        <dbReference type="Proteomes" id="UP000239907"/>
    </source>
</evidence>
<organism evidence="2 3">
    <name type="scientific">Rubritalea profundi</name>
    <dbReference type="NCBI Taxonomy" id="1658618"/>
    <lineage>
        <taxon>Bacteria</taxon>
        <taxon>Pseudomonadati</taxon>
        <taxon>Verrucomicrobiota</taxon>
        <taxon>Verrucomicrobiia</taxon>
        <taxon>Verrucomicrobiales</taxon>
        <taxon>Rubritaleaceae</taxon>
        <taxon>Rubritalea</taxon>
    </lineage>
</organism>
<reference evidence="2 3" key="1">
    <citation type="submission" date="2016-12" db="EMBL/GenBank/DDBJ databases">
        <title>Study of bacterial adaptation to deep sea.</title>
        <authorList>
            <person name="Song J."/>
            <person name="Yoshizawa S."/>
            <person name="Kogure K."/>
        </authorList>
    </citation>
    <scope>NUCLEOTIDE SEQUENCE [LARGE SCALE GENOMIC DNA]</scope>
    <source>
        <strain evidence="2 3">SAORIC-165</strain>
    </source>
</reference>
<protein>
    <recommendedName>
        <fullName evidence="1">Peptidyl-prolyl cis-trans isomerase FKBP-type N-terminal domain-containing protein</fullName>
    </recommendedName>
</protein>
<dbReference type="Pfam" id="PF01346">
    <property type="entry name" value="FKBP_N"/>
    <property type="match status" value="1"/>
</dbReference>
<evidence type="ECO:0000259" key="1">
    <source>
        <dbReference type="Pfam" id="PF01346"/>
    </source>
</evidence>
<dbReference type="AlphaFoldDB" id="A0A2S7U167"/>
<dbReference type="Proteomes" id="UP000239907">
    <property type="component" value="Unassembled WGS sequence"/>
</dbReference>
<feature type="domain" description="Peptidyl-prolyl cis-trans isomerase FKBP-type N-terminal" evidence="1">
    <location>
        <begin position="10"/>
        <end position="94"/>
    </location>
</feature>
<evidence type="ECO:0000313" key="2">
    <source>
        <dbReference type="EMBL" id="PQJ28758.1"/>
    </source>
</evidence>
<dbReference type="EMBL" id="MQWA01000001">
    <property type="protein sequence ID" value="PQJ28758.1"/>
    <property type="molecule type" value="Genomic_DNA"/>
</dbReference>
<name>A0A2S7U167_9BACT</name>